<protein>
    <submittedName>
        <fullName evidence="1">Uncharacterized protein</fullName>
    </submittedName>
</protein>
<keyword evidence="1" id="KW-0614">Plasmid</keyword>
<evidence type="ECO:0000313" key="2">
    <source>
        <dbReference type="Proteomes" id="UP000006901"/>
    </source>
</evidence>
<gene>
    <name evidence="1" type="ordered locus">BbuZS7_K27</name>
</gene>
<evidence type="ECO:0000313" key="1">
    <source>
        <dbReference type="EMBL" id="ACK74315.1"/>
    </source>
</evidence>
<reference evidence="1 2" key="1">
    <citation type="journal article" date="2011" name="J. Bacteriol.">
        <title>Whole-genome sequences of thirteen isolates of Borrelia burgdorferi.</title>
        <authorList>
            <person name="Schutzer S.E."/>
            <person name="Fraser-Liggett C.M."/>
            <person name="Casjens S.R."/>
            <person name="Qiu W.G."/>
            <person name="Dunn J.J."/>
            <person name="Mongodin E.F."/>
            <person name="Luft B.J."/>
        </authorList>
    </citation>
    <scope>NUCLEOTIDE SEQUENCE [LARGE SCALE GENOMIC DNA]</scope>
    <source>
        <strain evidence="1 2">ZS7</strain>
        <plasmid evidence="1 2">ZS7_lp36</plasmid>
    </source>
</reference>
<name>A0A0H3C2G3_BORBZ</name>
<dbReference type="AlphaFoldDB" id="A0A0H3C2G3"/>
<dbReference type="KEGG" id="bbz:BbuZS7_K27"/>
<dbReference type="Proteomes" id="UP000006901">
    <property type="component" value="Plasmid ZS7_lp36"/>
</dbReference>
<proteinExistence type="predicted"/>
<dbReference type="HOGENOM" id="CLU_3230451_0_0_12"/>
<dbReference type="EMBL" id="CP001201">
    <property type="protein sequence ID" value="ACK74315.1"/>
    <property type="molecule type" value="Genomic_DNA"/>
</dbReference>
<sequence>MPNALLSYLDYLPTPFSLTTARSKAGSALLVFYASAGPVPTFE</sequence>
<accession>A0A0H3C2G3</accession>
<geneLocation type="plasmid" evidence="1 2">
    <name>ZS7_lp36</name>
</geneLocation>
<organism evidence="1 2">
    <name type="scientific">Borreliella burgdorferi (strain ZS7)</name>
    <name type="common">Borrelia burgdorferi</name>
    <dbReference type="NCBI Taxonomy" id="445985"/>
    <lineage>
        <taxon>Bacteria</taxon>
        <taxon>Pseudomonadati</taxon>
        <taxon>Spirochaetota</taxon>
        <taxon>Spirochaetia</taxon>
        <taxon>Spirochaetales</taxon>
        <taxon>Borreliaceae</taxon>
        <taxon>Borreliella</taxon>
    </lineage>
</organism>